<dbReference type="AlphaFoldDB" id="A0A7D5M5T7"/>
<dbReference type="Proteomes" id="UP000509478">
    <property type="component" value="Chromosome"/>
</dbReference>
<evidence type="ECO:0008006" key="4">
    <source>
        <dbReference type="Google" id="ProtNLM"/>
    </source>
</evidence>
<sequence>MKTRLLIIVGLGVLSLISFIPHNAHACSCNGYPDYLRTLLESRSAFQGTVTKIIQADNYEEIYFDITFPQKGISSGKYVIEQSKRSSCAVNYNVGETYQVFTYNEVGALGTTNMCDTKQITGFSEYSHEDENGQIEHYREDYNILTQYNLGTIIIPISIAIIIPSFVVWRKRK</sequence>
<keyword evidence="1" id="KW-0472">Membrane</keyword>
<name>A0A7D5M5T7_9ARCH</name>
<dbReference type="EMBL" id="CP026995">
    <property type="protein sequence ID" value="QLH07173.1"/>
    <property type="molecule type" value="Genomic_DNA"/>
</dbReference>
<dbReference type="KEGG" id="nue:C5F50_08855"/>
<accession>A0A7D5M5T7</accession>
<protein>
    <recommendedName>
        <fullName evidence="4">CbiN domain-containing protein</fullName>
    </recommendedName>
</protein>
<dbReference type="RefSeq" id="WP_179371039.1">
    <property type="nucleotide sequence ID" value="NZ_CP026995.1"/>
</dbReference>
<reference evidence="2 3" key="1">
    <citation type="submission" date="2018-02" db="EMBL/GenBank/DDBJ databases">
        <title>Complete genome of Nitrosopumilus ureaphilus PS0.</title>
        <authorList>
            <person name="Qin W."/>
            <person name="Zheng Y."/>
            <person name="Stahl D.A."/>
        </authorList>
    </citation>
    <scope>NUCLEOTIDE SEQUENCE [LARGE SCALE GENOMIC DNA]</scope>
    <source>
        <strain evidence="2 3">PS0</strain>
    </source>
</reference>
<evidence type="ECO:0000256" key="1">
    <source>
        <dbReference type="SAM" id="Phobius"/>
    </source>
</evidence>
<dbReference type="GeneID" id="56068208"/>
<keyword evidence="1" id="KW-1133">Transmembrane helix</keyword>
<gene>
    <name evidence="2" type="ORF">C5F50_08855</name>
</gene>
<keyword evidence="3" id="KW-1185">Reference proteome</keyword>
<evidence type="ECO:0000313" key="2">
    <source>
        <dbReference type="EMBL" id="QLH07173.1"/>
    </source>
</evidence>
<organism evidence="2 3">
    <name type="scientific">Nitrosopumilus ureiphilus</name>
    <dbReference type="NCBI Taxonomy" id="1470067"/>
    <lineage>
        <taxon>Archaea</taxon>
        <taxon>Nitrososphaerota</taxon>
        <taxon>Nitrososphaeria</taxon>
        <taxon>Nitrosopumilales</taxon>
        <taxon>Nitrosopumilaceae</taxon>
        <taxon>Nitrosopumilus</taxon>
    </lineage>
</organism>
<keyword evidence="1" id="KW-0812">Transmembrane</keyword>
<feature type="transmembrane region" description="Helical" evidence="1">
    <location>
        <begin position="148"/>
        <end position="169"/>
    </location>
</feature>
<proteinExistence type="predicted"/>
<evidence type="ECO:0000313" key="3">
    <source>
        <dbReference type="Proteomes" id="UP000509478"/>
    </source>
</evidence>